<gene>
    <name evidence="6" type="ORF">E5082_15750</name>
</gene>
<evidence type="ECO:0000259" key="5">
    <source>
        <dbReference type="Pfam" id="PF01258"/>
    </source>
</evidence>
<comment type="caution">
    <text evidence="6">The sequence shown here is derived from an EMBL/GenBank/DDBJ whole genome shotgun (WGS) entry which is preliminary data.</text>
</comment>
<dbReference type="PROSITE" id="PS51128">
    <property type="entry name" value="ZF_DKSA_2"/>
    <property type="match status" value="1"/>
</dbReference>
<keyword evidence="3" id="KW-0862">Zinc</keyword>
<keyword evidence="7" id="KW-1185">Reference proteome</keyword>
<dbReference type="GO" id="GO:0008270">
    <property type="term" value="F:zinc ion binding"/>
    <property type="evidence" value="ECO:0007669"/>
    <property type="project" value="UniProtKB-KW"/>
</dbReference>
<dbReference type="EMBL" id="SRRU01000005">
    <property type="protein sequence ID" value="TGN83045.1"/>
    <property type="molecule type" value="Genomic_DNA"/>
</dbReference>
<dbReference type="Proteomes" id="UP000298513">
    <property type="component" value="Unassembled WGS sequence"/>
</dbReference>
<organism evidence="6 7">
    <name type="scientific">Streptomyces griseoluteus</name>
    <dbReference type="NCBI Taxonomy" id="29306"/>
    <lineage>
        <taxon>Bacteria</taxon>
        <taxon>Bacillati</taxon>
        <taxon>Actinomycetota</taxon>
        <taxon>Actinomycetes</taxon>
        <taxon>Kitasatosporales</taxon>
        <taxon>Streptomycetaceae</taxon>
        <taxon>Streptomyces</taxon>
    </lineage>
</organism>
<feature type="zinc finger region" description="dksA C4-type" evidence="4">
    <location>
        <begin position="88"/>
        <end position="112"/>
    </location>
</feature>
<evidence type="ECO:0000256" key="4">
    <source>
        <dbReference type="PROSITE-ProRule" id="PRU00510"/>
    </source>
</evidence>
<reference evidence="6 7" key="1">
    <citation type="submission" date="2019-04" db="EMBL/GenBank/DDBJ databases">
        <title>Streptomyces sp. nov. Bv016 isolated from bark of Buahinia variegata.</title>
        <authorList>
            <person name="Kanchanasin P."/>
            <person name="Tanasupawat S."/>
            <person name="Yuki M."/>
            <person name="Kudo T."/>
        </authorList>
    </citation>
    <scope>NUCLEOTIDE SEQUENCE [LARGE SCALE GENOMIC DNA]</scope>
    <source>
        <strain evidence="6 7">JCM 4765</strain>
    </source>
</reference>
<evidence type="ECO:0000256" key="1">
    <source>
        <dbReference type="ARBA" id="ARBA00022723"/>
    </source>
</evidence>
<evidence type="ECO:0000313" key="7">
    <source>
        <dbReference type="Proteomes" id="UP000298513"/>
    </source>
</evidence>
<dbReference type="SUPFAM" id="SSF57716">
    <property type="entry name" value="Glucocorticoid receptor-like (DNA-binding domain)"/>
    <property type="match status" value="1"/>
</dbReference>
<evidence type="ECO:0000256" key="3">
    <source>
        <dbReference type="ARBA" id="ARBA00022833"/>
    </source>
</evidence>
<accession>A0A4Z1DHZ9</accession>
<dbReference type="PANTHER" id="PTHR33823">
    <property type="entry name" value="RNA POLYMERASE-BINDING TRANSCRIPTION FACTOR DKSA-RELATED"/>
    <property type="match status" value="1"/>
</dbReference>
<sequence length="118" mass="12904">MPQNAAVEERLAAERAATLTQIDALTRDFQSIVDANALVAVDDEHDPDGSSTAFERAHVSSLLNQARLHLEHLDEALVRLREGRYGICERCGVEIPAERLEIRPASTRCVGCAGAEPR</sequence>
<dbReference type="GeneID" id="91532388"/>
<dbReference type="InterPro" id="IPR020458">
    <property type="entry name" value="Znf_DskA_TraR_CS"/>
</dbReference>
<name>A0A4Z1DHZ9_STRGP</name>
<dbReference type="PROSITE" id="PS01102">
    <property type="entry name" value="ZF_DKSA_1"/>
    <property type="match status" value="1"/>
</dbReference>
<evidence type="ECO:0000256" key="2">
    <source>
        <dbReference type="ARBA" id="ARBA00022771"/>
    </source>
</evidence>
<dbReference type="Pfam" id="PF01258">
    <property type="entry name" value="zf-dskA_traR"/>
    <property type="match status" value="1"/>
</dbReference>
<dbReference type="AlphaFoldDB" id="A0A4Z1DHZ9"/>
<evidence type="ECO:0000313" key="6">
    <source>
        <dbReference type="EMBL" id="TGN83045.1"/>
    </source>
</evidence>
<protein>
    <submittedName>
        <fullName evidence="6">TraR/DksA family transcriptional regulator</fullName>
    </submittedName>
</protein>
<keyword evidence="1" id="KW-0479">Metal-binding</keyword>
<feature type="domain" description="Zinc finger DksA/TraR C4-type" evidence="5">
    <location>
        <begin position="83"/>
        <end position="115"/>
    </location>
</feature>
<proteinExistence type="predicted"/>
<dbReference type="InterPro" id="IPR000962">
    <property type="entry name" value="Znf_DskA_TraR"/>
</dbReference>
<keyword evidence="2" id="KW-0863">Zinc-finger</keyword>
<dbReference type="RefSeq" id="WP_135791876.1">
    <property type="nucleotide sequence ID" value="NZ_BNBQ01000007.1"/>
</dbReference>
<dbReference type="Gene3D" id="1.20.120.910">
    <property type="entry name" value="DksA, coiled-coil domain"/>
    <property type="match status" value="1"/>
</dbReference>